<evidence type="ECO:0008006" key="4">
    <source>
        <dbReference type="Google" id="ProtNLM"/>
    </source>
</evidence>
<accession>A0ABP3K5N0</accession>
<evidence type="ECO:0000256" key="1">
    <source>
        <dbReference type="SAM" id="MobiDB-lite"/>
    </source>
</evidence>
<dbReference type="InterPro" id="IPR021724">
    <property type="entry name" value="DUF3297"/>
</dbReference>
<dbReference type="EMBL" id="BAAAEM010000002">
    <property type="protein sequence ID" value="GAA0471572.1"/>
    <property type="molecule type" value="Genomic_DNA"/>
</dbReference>
<organism evidence="2 3">
    <name type="scientific">Parasphingorhabdus litoris</name>
    <dbReference type="NCBI Taxonomy" id="394733"/>
    <lineage>
        <taxon>Bacteria</taxon>
        <taxon>Pseudomonadati</taxon>
        <taxon>Pseudomonadota</taxon>
        <taxon>Alphaproteobacteria</taxon>
        <taxon>Sphingomonadales</taxon>
        <taxon>Sphingomonadaceae</taxon>
        <taxon>Parasphingorhabdus</taxon>
    </lineage>
</organism>
<gene>
    <name evidence="2" type="ORF">GCM10009096_10720</name>
</gene>
<evidence type="ECO:0000313" key="2">
    <source>
        <dbReference type="EMBL" id="GAA0471572.1"/>
    </source>
</evidence>
<dbReference type="RefSeq" id="WP_229956380.1">
    <property type="nucleotide sequence ID" value="NZ_BAAAEM010000002.1"/>
</dbReference>
<protein>
    <recommendedName>
        <fullName evidence="4">DUF3297 family protein</fullName>
    </recommendedName>
</protein>
<comment type="caution">
    <text evidence="2">The sequence shown here is derived from an EMBL/GenBank/DDBJ whole genome shotgun (WGS) entry which is preliminary data.</text>
</comment>
<dbReference type="Pfam" id="PF11730">
    <property type="entry name" value="DUF3297"/>
    <property type="match status" value="1"/>
</dbReference>
<reference evidence="3" key="1">
    <citation type="journal article" date="2019" name="Int. J. Syst. Evol. Microbiol.">
        <title>The Global Catalogue of Microorganisms (GCM) 10K type strain sequencing project: providing services to taxonomists for standard genome sequencing and annotation.</title>
        <authorList>
            <consortium name="The Broad Institute Genomics Platform"/>
            <consortium name="The Broad Institute Genome Sequencing Center for Infectious Disease"/>
            <person name="Wu L."/>
            <person name="Ma J."/>
        </authorList>
    </citation>
    <scope>NUCLEOTIDE SEQUENCE [LARGE SCALE GENOMIC DNA]</scope>
    <source>
        <strain evidence="3">JCM 14162</strain>
    </source>
</reference>
<dbReference type="Proteomes" id="UP001500713">
    <property type="component" value="Unassembled WGS sequence"/>
</dbReference>
<proteinExistence type="predicted"/>
<feature type="region of interest" description="Disordered" evidence="1">
    <location>
        <begin position="1"/>
        <end position="31"/>
    </location>
</feature>
<evidence type="ECO:0000313" key="3">
    <source>
        <dbReference type="Proteomes" id="UP001500713"/>
    </source>
</evidence>
<sequence length="108" mass="11833">MTDTPEQPEKEATAGNEAGTDTPPDRLAINPRSKFYGGDILTRGIGINFRGERKSNIEEYCVSEGWVKVQAGKTVDRKGNPLLIKLNGEVEAWFEDLGDAAPKIKKDA</sequence>
<name>A0ABP3K5N0_9SPHN</name>
<keyword evidence="3" id="KW-1185">Reference proteome</keyword>